<dbReference type="AlphaFoldDB" id="A0AB34G876"/>
<keyword evidence="3" id="KW-1185">Reference proteome</keyword>
<dbReference type="Proteomes" id="UP001163105">
    <property type="component" value="Unassembled WGS sequence"/>
</dbReference>
<name>A0AB34G876_9HYPO</name>
<feature type="compositionally biased region" description="Basic and acidic residues" evidence="1">
    <location>
        <begin position="111"/>
        <end position="122"/>
    </location>
</feature>
<organism evidence="2 3">
    <name type="scientific">Purpureocillium lavendulum</name>
    <dbReference type="NCBI Taxonomy" id="1247861"/>
    <lineage>
        <taxon>Eukaryota</taxon>
        <taxon>Fungi</taxon>
        <taxon>Dikarya</taxon>
        <taxon>Ascomycota</taxon>
        <taxon>Pezizomycotina</taxon>
        <taxon>Sordariomycetes</taxon>
        <taxon>Hypocreomycetidae</taxon>
        <taxon>Hypocreales</taxon>
        <taxon>Ophiocordycipitaceae</taxon>
        <taxon>Purpureocillium</taxon>
    </lineage>
</organism>
<evidence type="ECO:0000313" key="3">
    <source>
        <dbReference type="Proteomes" id="UP001163105"/>
    </source>
</evidence>
<reference evidence="2" key="1">
    <citation type="submission" date="2023-01" db="EMBL/GenBank/DDBJ databases">
        <title>The growth and conidiation of Purpureocillium lavendulum are regulated by nitrogen source and histone H3K14 acetylation.</title>
        <authorList>
            <person name="Tang P."/>
            <person name="Han J."/>
            <person name="Zhang C."/>
            <person name="Tang P."/>
            <person name="Qi F."/>
            <person name="Zhang K."/>
            <person name="Liang L."/>
        </authorList>
    </citation>
    <scope>NUCLEOTIDE SEQUENCE</scope>
    <source>
        <strain evidence="2">YMF1.00683</strain>
    </source>
</reference>
<evidence type="ECO:0000313" key="2">
    <source>
        <dbReference type="EMBL" id="KAJ6447106.1"/>
    </source>
</evidence>
<feature type="region of interest" description="Disordered" evidence="1">
    <location>
        <begin position="160"/>
        <end position="191"/>
    </location>
</feature>
<feature type="region of interest" description="Disordered" evidence="1">
    <location>
        <begin position="81"/>
        <end position="131"/>
    </location>
</feature>
<comment type="caution">
    <text evidence="2">The sequence shown here is derived from an EMBL/GenBank/DDBJ whole genome shotgun (WGS) entry which is preliminary data.</text>
</comment>
<evidence type="ECO:0008006" key="4">
    <source>
        <dbReference type="Google" id="ProtNLM"/>
    </source>
</evidence>
<protein>
    <recommendedName>
        <fullName evidence="4">Pentatricopeptide repeat protein</fullName>
    </recommendedName>
</protein>
<evidence type="ECO:0000256" key="1">
    <source>
        <dbReference type="SAM" id="MobiDB-lite"/>
    </source>
</evidence>
<dbReference type="EMBL" id="JAQHRD010000001">
    <property type="protein sequence ID" value="KAJ6447106.1"/>
    <property type="molecule type" value="Genomic_DNA"/>
</dbReference>
<gene>
    <name evidence="2" type="ORF">O9K51_01881</name>
</gene>
<sequence length="885" mass="97209">MASTNPVPSRAALNALRGVVLTTSCSVILLAEERRRRLKIARTAIDNARKLHTVRSNRGPLALTEGLSQWEGSFSGVGDDVLAASSLPRPRTATRRRRRRDAPTDPIPTDADIHKHSRDVKTSRTSQTAEASTAGLASLHAFVPDMINLESLKFAAFNSSTRPRDLSWKPPRAYSKTATGAGGTISESSVQGLKLDSEASQSLGDLPASTDPSMPAKAVDPLDAARSYLIRSAQTGSNSPQRPFYDEALVILEQLLRSPNPTNVAQAEIHGQIDLATRVLQRLASFGLPLPRASKPIRNIGIELLRLTSRDEPSKMTHALAALIPLCRDPLKAIVPCLGFVQESGSVKHLEHLLGFLSDRKQAKLWMRGMLVHRLLARYAKLQASFESTKKLYQAMQSAGLFRLIEVPHTTEYRIRRLIAILAAEAQHDAFLSREIRAIQKMAPDALELDLQIQSRLVVRDAELGKWDLVHDHLQRLTGSFDVSCVEFQTMLIRITDVFAQGHSPAEVESFVRALATTFHLKPKYRWVYMVLDEHASHHQVGAVFRWLQFCSDSGLPMDDAFIERFYTRCRKYWSFSDTSIANLQKSLRASGPPAQVAATSTHDAVDARETGQALSTVEVKGKSASSAGLRRAVMQYLGAKDGTKVDLAIGIVREAHEQGLDVSDALTPLLMARLERGDDPNELIEEALRMGARIHDSAFNKATQVLSATGNLGGAAEMCKVAARENGNGKLLYNEYNFANLVFAYTGAARYKALHSLLCDFTSGEQWWHGSRTCKESVKLAMKTAAMRTVVQQKDKKPHRLALDQLDAALVHVKRCRSNRGHRRAVTEAFVRVIKSPPASVLHDKMAQKGAHIRGRAGRQLMEVSGEVSEPAARPVLAAAAGAG</sequence>
<proteinExistence type="predicted"/>
<accession>A0AB34G876</accession>